<feature type="transmembrane region" description="Helical" evidence="6">
    <location>
        <begin position="205"/>
        <end position="226"/>
    </location>
</feature>
<feature type="transmembrane region" description="Helical" evidence="6">
    <location>
        <begin position="263"/>
        <end position="281"/>
    </location>
</feature>
<reference evidence="7 8" key="1">
    <citation type="submission" date="2016-11" db="EMBL/GenBank/DDBJ databases">
        <authorList>
            <person name="Jaros S."/>
            <person name="Januszkiewicz K."/>
            <person name="Wedrychowicz H."/>
        </authorList>
    </citation>
    <scope>NUCLEOTIDE SEQUENCE [LARGE SCALE GENOMIC DNA]</scope>
    <source>
        <strain evidence="7 8">DSM 46144</strain>
    </source>
</reference>
<keyword evidence="8" id="KW-1185">Reference proteome</keyword>
<dbReference type="Pfam" id="PF01925">
    <property type="entry name" value="TauE"/>
    <property type="match status" value="1"/>
</dbReference>
<dbReference type="Proteomes" id="UP000184440">
    <property type="component" value="Unassembled WGS sequence"/>
</dbReference>
<dbReference type="PANTHER" id="PTHR43701">
    <property type="entry name" value="MEMBRANE TRANSPORTER PROTEIN MJ0441-RELATED"/>
    <property type="match status" value="1"/>
</dbReference>
<dbReference type="OrthoDB" id="45564at2"/>
<keyword evidence="4 6" id="KW-1133">Transmembrane helix</keyword>
<dbReference type="InterPro" id="IPR002781">
    <property type="entry name" value="TM_pro_TauE-like"/>
</dbReference>
<evidence type="ECO:0000313" key="7">
    <source>
        <dbReference type="EMBL" id="SHN48010.1"/>
    </source>
</evidence>
<evidence type="ECO:0000256" key="3">
    <source>
        <dbReference type="ARBA" id="ARBA00022692"/>
    </source>
</evidence>
<feature type="transmembrane region" description="Helical" evidence="6">
    <location>
        <begin position="29"/>
        <end position="51"/>
    </location>
</feature>
<sequence>MTRFLVFVLVGLGAQLVDGSLGMAFGVTATTLLLTSGVTAAVASASVHLAEIGTTLASGAAHWRFQNVDWKLVVRLGVPGAVGAFVGASLLSRLSTEVAEPWTSAILLVLGVYIVLRFATRAIDGQLSARPPLRKRALVPLGLTAGFIDATGGGGWGPVATSTLLSAKRTEPRKVIGSVDTSEFLVALFASFGFLLGLGNEAIDWAVVGGLLVGGVIAAPFAAWLVKHLPLPLLGTAAGGLLVLTNVRTLLKQTDVADAARLGIYAAIVAVVVALATYAYLRWRREGSRVGEESLEQAPSEPVGVAPQ</sequence>
<dbReference type="InterPro" id="IPR051598">
    <property type="entry name" value="TSUP/Inactive_protease-like"/>
</dbReference>
<dbReference type="AlphaFoldDB" id="A0A1M7RPB9"/>
<evidence type="ECO:0000256" key="6">
    <source>
        <dbReference type="RuleBase" id="RU363041"/>
    </source>
</evidence>
<dbReference type="EMBL" id="FRCS01000032">
    <property type="protein sequence ID" value="SHN48010.1"/>
    <property type="molecule type" value="Genomic_DNA"/>
</dbReference>
<gene>
    <name evidence="7" type="ORF">SAMN05443668_1329</name>
</gene>
<organism evidence="7 8">
    <name type="scientific">Cryptosporangium aurantiacum</name>
    <dbReference type="NCBI Taxonomy" id="134849"/>
    <lineage>
        <taxon>Bacteria</taxon>
        <taxon>Bacillati</taxon>
        <taxon>Actinomycetota</taxon>
        <taxon>Actinomycetes</taxon>
        <taxon>Cryptosporangiales</taxon>
        <taxon>Cryptosporangiaceae</taxon>
        <taxon>Cryptosporangium</taxon>
    </lineage>
</organism>
<keyword evidence="6" id="KW-1003">Cell membrane</keyword>
<protein>
    <recommendedName>
        <fullName evidence="6">Probable membrane transporter protein</fullName>
    </recommendedName>
</protein>
<evidence type="ECO:0000313" key="8">
    <source>
        <dbReference type="Proteomes" id="UP000184440"/>
    </source>
</evidence>
<dbReference type="STRING" id="134849.SAMN05443668_1329"/>
<proteinExistence type="inferred from homology"/>
<evidence type="ECO:0000256" key="1">
    <source>
        <dbReference type="ARBA" id="ARBA00004141"/>
    </source>
</evidence>
<comment type="similarity">
    <text evidence="2 6">Belongs to the 4-toluene sulfonate uptake permease (TSUP) (TC 2.A.102) family.</text>
</comment>
<keyword evidence="3 6" id="KW-0812">Transmembrane</keyword>
<comment type="subcellular location">
    <subcellularLocation>
        <location evidence="6">Cell membrane</location>
        <topology evidence="6">Multi-pass membrane protein</topology>
    </subcellularLocation>
    <subcellularLocation>
        <location evidence="1">Membrane</location>
        <topology evidence="1">Multi-pass membrane protein</topology>
    </subcellularLocation>
</comment>
<feature type="transmembrane region" description="Helical" evidence="6">
    <location>
        <begin position="72"/>
        <end position="90"/>
    </location>
</feature>
<evidence type="ECO:0000256" key="4">
    <source>
        <dbReference type="ARBA" id="ARBA00022989"/>
    </source>
</evidence>
<dbReference type="RefSeq" id="WP_073266408.1">
    <property type="nucleotide sequence ID" value="NZ_FRCS01000032.1"/>
</dbReference>
<accession>A0A1M7RPB9</accession>
<evidence type="ECO:0000256" key="2">
    <source>
        <dbReference type="ARBA" id="ARBA00009142"/>
    </source>
</evidence>
<dbReference type="PANTHER" id="PTHR43701:SF12">
    <property type="entry name" value="MEMBRANE TRANSPORTER PROTEIN YTNM-RELATED"/>
    <property type="match status" value="1"/>
</dbReference>
<evidence type="ECO:0000256" key="5">
    <source>
        <dbReference type="ARBA" id="ARBA00023136"/>
    </source>
</evidence>
<dbReference type="GO" id="GO:0005886">
    <property type="term" value="C:plasma membrane"/>
    <property type="evidence" value="ECO:0007669"/>
    <property type="project" value="UniProtKB-SubCell"/>
</dbReference>
<feature type="transmembrane region" description="Helical" evidence="6">
    <location>
        <begin position="175"/>
        <end position="199"/>
    </location>
</feature>
<keyword evidence="5 6" id="KW-0472">Membrane</keyword>
<feature type="transmembrane region" description="Helical" evidence="6">
    <location>
        <begin position="102"/>
        <end position="120"/>
    </location>
</feature>
<name>A0A1M7RPB9_9ACTN</name>